<gene>
    <name evidence="12" type="ORF">CHRIB12_LOCUS692</name>
</gene>
<proteinExistence type="predicted"/>
<evidence type="ECO:0000256" key="3">
    <source>
        <dbReference type="ARBA" id="ARBA00022490"/>
    </source>
</evidence>
<dbReference type="PANTHER" id="PTHR31169">
    <property type="entry name" value="OS05G0300700 PROTEIN"/>
    <property type="match status" value="1"/>
</dbReference>
<reference evidence="12" key="1">
    <citation type="submission" date="2020-05" db="EMBL/GenBank/DDBJ databases">
        <authorList>
            <person name="Rincon C."/>
            <person name="Sanders R I."/>
            <person name="Robbins C."/>
            <person name="Chaturvedi A."/>
        </authorList>
    </citation>
    <scope>NUCLEOTIDE SEQUENCE</scope>
    <source>
        <strain evidence="12">CHB12</strain>
    </source>
</reference>
<feature type="domain" description="Zinc-finger" evidence="11">
    <location>
        <begin position="166"/>
        <end position="266"/>
    </location>
</feature>
<accession>A0A915YNP2</accession>
<keyword evidence="7" id="KW-0805">Transcription regulation</keyword>
<dbReference type="EMBL" id="CAGKOT010000001">
    <property type="protein sequence ID" value="CAB5298903.1"/>
    <property type="molecule type" value="Genomic_DNA"/>
</dbReference>
<feature type="compositionally biased region" description="Basic and acidic residues" evidence="10">
    <location>
        <begin position="89"/>
        <end position="106"/>
    </location>
</feature>
<dbReference type="VEuPathDB" id="FungiDB:RhiirFUN_001394"/>
<dbReference type="AlphaFoldDB" id="A0A915YNP2"/>
<evidence type="ECO:0000313" key="13">
    <source>
        <dbReference type="Proteomes" id="UP000684084"/>
    </source>
</evidence>
<evidence type="ECO:0000256" key="4">
    <source>
        <dbReference type="ARBA" id="ARBA00022499"/>
    </source>
</evidence>
<evidence type="ECO:0000256" key="8">
    <source>
        <dbReference type="ARBA" id="ARBA00023163"/>
    </source>
</evidence>
<dbReference type="Proteomes" id="UP000684084">
    <property type="component" value="Unassembled WGS sequence"/>
</dbReference>
<keyword evidence="5" id="KW-0597">Phosphoprotein</keyword>
<sequence length="269" mass="31309">MIIIDLHSLKHYKSQKRKKTIPIRFFINITRAEYERERQERIEQNRAILAKLGLDNDNLLKLSLKKQIKPKLPKPRVITENNGSGGEGEQERRRPSRRSERIKEQTPRYNLRKSRKKFYASPPPKPLKESRGTPKKIKFVEKTIMKSCRKISRNHLGRRIYGGRIYDSEHGTTCHQCRQKTIEEKVQCTNILEDGSLCKVMMDERCLLGRYGQTLQDARESGEWNCPKCRDVCNCSFCRKKKGLSATGILKHIAIKAGYNSVMEYLGDS</sequence>
<dbReference type="OrthoDB" id="298344at2759"/>
<dbReference type="GO" id="GO:0005737">
    <property type="term" value="C:cytoplasm"/>
    <property type="evidence" value="ECO:0007669"/>
    <property type="project" value="UniProtKB-SubCell"/>
</dbReference>
<evidence type="ECO:0000256" key="6">
    <source>
        <dbReference type="ARBA" id="ARBA00022843"/>
    </source>
</evidence>
<evidence type="ECO:0000256" key="1">
    <source>
        <dbReference type="ARBA" id="ARBA00004123"/>
    </source>
</evidence>
<feature type="compositionally biased region" description="Basic and acidic residues" evidence="10">
    <location>
        <begin position="126"/>
        <end position="136"/>
    </location>
</feature>
<keyword evidence="3" id="KW-0963">Cytoplasm</keyword>
<keyword evidence="9" id="KW-0539">Nucleus</keyword>
<comment type="caution">
    <text evidence="12">The sequence shown here is derived from an EMBL/GenBank/DDBJ whole genome shotgun (WGS) entry which is preliminary data.</text>
</comment>
<evidence type="ECO:0000256" key="10">
    <source>
        <dbReference type="SAM" id="MobiDB-lite"/>
    </source>
</evidence>
<name>A0A915YNP2_9GLOM</name>
<protein>
    <recommendedName>
        <fullName evidence="11">Zinc-finger domain-containing protein</fullName>
    </recommendedName>
</protein>
<keyword evidence="8" id="KW-0804">Transcription</keyword>
<dbReference type="InterPro" id="IPR018866">
    <property type="entry name" value="Znf-4CXXC_R1"/>
</dbReference>
<dbReference type="Pfam" id="PF10497">
    <property type="entry name" value="zf-4CXXC_R1"/>
    <property type="match status" value="1"/>
</dbReference>
<evidence type="ECO:0000259" key="11">
    <source>
        <dbReference type="Pfam" id="PF10497"/>
    </source>
</evidence>
<evidence type="ECO:0000256" key="9">
    <source>
        <dbReference type="ARBA" id="ARBA00023242"/>
    </source>
</evidence>
<keyword evidence="4" id="KW-1017">Isopeptide bond</keyword>
<evidence type="ECO:0000256" key="7">
    <source>
        <dbReference type="ARBA" id="ARBA00023015"/>
    </source>
</evidence>
<keyword evidence="6" id="KW-0832">Ubl conjugation</keyword>
<evidence type="ECO:0000313" key="12">
    <source>
        <dbReference type="EMBL" id="CAB5298903.1"/>
    </source>
</evidence>
<dbReference type="GO" id="GO:0005634">
    <property type="term" value="C:nucleus"/>
    <property type="evidence" value="ECO:0007669"/>
    <property type="project" value="UniProtKB-SubCell"/>
</dbReference>
<dbReference type="InterPro" id="IPR040221">
    <property type="entry name" value="CDCA7/CDA7L"/>
</dbReference>
<evidence type="ECO:0000256" key="2">
    <source>
        <dbReference type="ARBA" id="ARBA00004496"/>
    </source>
</evidence>
<dbReference type="PANTHER" id="PTHR31169:SF8">
    <property type="entry name" value="ZINC-FINGER DOMAIN OF MONOAMINE-OXIDASE A REPRESSOR R1 PROTEIN"/>
    <property type="match status" value="1"/>
</dbReference>
<feature type="region of interest" description="Disordered" evidence="10">
    <location>
        <begin position="73"/>
        <end position="136"/>
    </location>
</feature>
<comment type="subcellular location">
    <subcellularLocation>
        <location evidence="2">Cytoplasm</location>
    </subcellularLocation>
    <subcellularLocation>
        <location evidence="1">Nucleus</location>
    </subcellularLocation>
</comment>
<organism evidence="12 13">
    <name type="scientific">Rhizophagus irregularis</name>
    <dbReference type="NCBI Taxonomy" id="588596"/>
    <lineage>
        <taxon>Eukaryota</taxon>
        <taxon>Fungi</taxon>
        <taxon>Fungi incertae sedis</taxon>
        <taxon>Mucoromycota</taxon>
        <taxon>Glomeromycotina</taxon>
        <taxon>Glomeromycetes</taxon>
        <taxon>Glomerales</taxon>
        <taxon>Glomeraceae</taxon>
        <taxon>Rhizophagus</taxon>
    </lineage>
</organism>
<evidence type="ECO:0000256" key="5">
    <source>
        <dbReference type="ARBA" id="ARBA00022553"/>
    </source>
</evidence>
<dbReference type="GO" id="GO:0006355">
    <property type="term" value="P:regulation of DNA-templated transcription"/>
    <property type="evidence" value="ECO:0007669"/>
    <property type="project" value="InterPro"/>
</dbReference>